<dbReference type="Proteomes" id="UP000614601">
    <property type="component" value="Unassembled WGS sequence"/>
</dbReference>
<dbReference type="GO" id="GO:0006446">
    <property type="term" value="P:regulation of translational initiation"/>
    <property type="evidence" value="ECO:0007669"/>
    <property type="project" value="TreeGrafter"/>
</dbReference>
<dbReference type="GO" id="GO:0008494">
    <property type="term" value="F:translation activator activity"/>
    <property type="evidence" value="ECO:0007669"/>
    <property type="project" value="TreeGrafter"/>
</dbReference>
<feature type="transmembrane region" description="Helical" evidence="2">
    <location>
        <begin position="38"/>
        <end position="55"/>
    </location>
</feature>
<dbReference type="PANTHER" id="PTHR23254:SF15">
    <property type="entry name" value="POLYADENYLATE-BINDING PROTEIN-INTERACTING PROTEIN 1"/>
    <property type="match status" value="1"/>
</dbReference>
<gene>
    <name evidence="3" type="ORF">BOKJ2_LOCUS3439</name>
</gene>
<dbReference type="InterPro" id="IPR051367">
    <property type="entry name" value="mRNA_TranslReg/HistoneTransl"/>
</dbReference>
<evidence type="ECO:0000256" key="2">
    <source>
        <dbReference type="SAM" id="Phobius"/>
    </source>
</evidence>
<proteinExistence type="predicted"/>
<dbReference type="Proteomes" id="UP000783686">
    <property type="component" value="Unassembled WGS sequence"/>
</dbReference>
<dbReference type="SUPFAM" id="SSF48371">
    <property type="entry name" value="ARM repeat"/>
    <property type="match status" value="1"/>
</dbReference>
<evidence type="ECO:0008006" key="5">
    <source>
        <dbReference type="Google" id="ProtNLM"/>
    </source>
</evidence>
<evidence type="ECO:0000313" key="4">
    <source>
        <dbReference type="Proteomes" id="UP000614601"/>
    </source>
</evidence>
<keyword evidence="4" id="KW-1185">Reference proteome</keyword>
<evidence type="ECO:0000256" key="1">
    <source>
        <dbReference type="SAM" id="MobiDB-lite"/>
    </source>
</evidence>
<keyword evidence="2" id="KW-1133">Transmembrane helix</keyword>
<protein>
    <recommendedName>
        <fullName evidence="5">MIF4G domain-containing protein</fullName>
    </recommendedName>
</protein>
<evidence type="ECO:0000313" key="3">
    <source>
        <dbReference type="EMBL" id="CAD5210928.1"/>
    </source>
</evidence>
<keyword evidence="2" id="KW-0812">Transmembrane</keyword>
<dbReference type="EMBL" id="CAJFCW020000002">
    <property type="protein sequence ID" value="CAG9092378.1"/>
    <property type="molecule type" value="Genomic_DNA"/>
</dbReference>
<organism evidence="3 4">
    <name type="scientific">Bursaphelenchus okinawaensis</name>
    <dbReference type="NCBI Taxonomy" id="465554"/>
    <lineage>
        <taxon>Eukaryota</taxon>
        <taxon>Metazoa</taxon>
        <taxon>Ecdysozoa</taxon>
        <taxon>Nematoda</taxon>
        <taxon>Chromadorea</taxon>
        <taxon>Rhabditida</taxon>
        <taxon>Tylenchina</taxon>
        <taxon>Tylenchomorpha</taxon>
        <taxon>Aphelenchoidea</taxon>
        <taxon>Aphelenchoididae</taxon>
        <taxon>Bursaphelenchus</taxon>
    </lineage>
</organism>
<name>A0A811K689_9BILA</name>
<comment type="caution">
    <text evidence="3">The sequence shown here is derived from an EMBL/GenBank/DDBJ whole genome shotgun (WGS) entry which is preliminary data.</text>
</comment>
<dbReference type="InterPro" id="IPR016024">
    <property type="entry name" value="ARM-type_fold"/>
</dbReference>
<sequence length="579" mass="65974">MSGGEKRGSTREPDTEQREQRGGVPPLARRTKKKPRNLLIYICLWITDPFIPYLPTFSGYKIQPTVLQPDDPTAHSVRPTVRPARMSDRYSNYNQNLYNTNQTSVGPYGLQSNPMPYNEYYQNRLCMQSGPVIVQSMMNNYSAGLMNSGPRRLNPNAAEFHPRPRAAQMAYQAPQVPYGYQNYAAYMNPPESSSNVFVNTDRTPVNPQVRRFENGSSYNHTYNGYNNQVNLPNNLNSNYYMQNGLQNGQMAAQQPVPPPTQEFICQYPLTDELVERIQNSRNKKAIIEVQIGLEQLVADPHEYEIWSYAIKHRLSSGFPTDDIELVASVIVEMSYLCPNSQYNFSRLCKVLDGEFPNFTSRMIIPKVAAIMSDELNRMSAHQIGHFSIFIAELYDKTEVNGVRMSRLGQYLISLMRLLLEFDPVTDAIIKSVVQVLKLTGRYIEDDQDPALLNEVLDKLEFISRNSRSISESAKHNIRQLNSLREKQWGVQTEFDGYGDHSSAAPRSTEATVYGPDGQPISEEEWAFLEENCQDYTDSDSQDTIYYEQFMREQTEATAISAAEKALEKVTLDDSFGSNR</sequence>
<dbReference type="PANTHER" id="PTHR23254">
    <property type="entry name" value="EIF4G DOMAIN PROTEIN"/>
    <property type="match status" value="1"/>
</dbReference>
<dbReference type="Gene3D" id="1.25.40.180">
    <property type="match status" value="1"/>
</dbReference>
<accession>A0A811K689</accession>
<dbReference type="AlphaFoldDB" id="A0A811K689"/>
<keyword evidence="2" id="KW-0472">Membrane</keyword>
<reference evidence="3" key="1">
    <citation type="submission" date="2020-09" db="EMBL/GenBank/DDBJ databases">
        <authorList>
            <person name="Kikuchi T."/>
        </authorList>
    </citation>
    <scope>NUCLEOTIDE SEQUENCE</scope>
    <source>
        <strain evidence="3">SH1</strain>
    </source>
</reference>
<dbReference type="EMBL" id="CAJFDH010000002">
    <property type="protein sequence ID" value="CAD5210928.1"/>
    <property type="molecule type" value="Genomic_DNA"/>
</dbReference>
<feature type="region of interest" description="Disordered" evidence="1">
    <location>
        <begin position="1"/>
        <end position="30"/>
    </location>
</feature>
<feature type="compositionally biased region" description="Basic and acidic residues" evidence="1">
    <location>
        <begin position="1"/>
        <end position="21"/>
    </location>
</feature>
<dbReference type="OrthoDB" id="8171816at2759"/>